<reference evidence="2" key="1">
    <citation type="submission" date="2025-08" db="UniProtKB">
        <authorList>
            <consortium name="RefSeq"/>
        </authorList>
    </citation>
    <scope>IDENTIFICATION</scope>
    <source>
        <tissue evidence="2">Whole body</tissue>
    </source>
</reference>
<sequence length="119" mass="14102">MTKQEMVKLTKLASRVTPKVLMRLTKDHELSDLYQLENKIFNKINTEQIYIDREPNSILAFLGPGMNTNNYNRNVNRKQKKVLLFSDGVSVHRRVHWIRGNNLFAYDDYLKNIEEFLES</sequence>
<gene>
    <name evidence="2" type="primary">LOC112680256</name>
</gene>
<organism evidence="1 2">
    <name type="scientific">Sipha flava</name>
    <name type="common">yellow sugarcane aphid</name>
    <dbReference type="NCBI Taxonomy" id="143950"/>
    <lineage>
        <taxon>Eukaryota</taxon>
        <taxon>Metazoa</taxon>
        <taxon>Ecdysozoa</taxon>
        <taxon>Arthropoda</taxon>
        <taxon>Hexapoda</taxon>
        <taxon>Insecta</taxon>
        <taxon>Pterygota</taxon>
        <taxon>Neoptera</taxon>
        <taxon>Paraneoptera</taxon>
        <taxon>Hemiptera</taxon>
        <taxon>Sternorrhyncha</taxon>
        <taxon>Aphidomorpha</taxon>
        <taxon>Aphidoidea</taxon>
        <taxon>Aphididae</taxon>
        <taxon>Sipha</taxon>
    </lineage>
</organism>
<protein>
    <submittedName>
        <fullName evidence="2">Uncharacterized protein LOC112680256</fullName>
    </submittedName>
</protein>
<dbReference type="Proteomes" id="UP000694846">
    <property type="component" value="Unplaced"/>
</dbReference>
<dbReference type="GeneID" id="112680256"/>
<evidence type="ECO:0000313" key="1">
    <source>
        <dbReference type="Proteomes" id="UP000694846"/>
    </source>
</evidence>
<name>A0A8B8F5U1_9HEMI</name>
<dbReference type="AlphaFoldDB" id="A0A8B8F5U1"/>
<keyword evidence="1" id="KW-1185">Reference proteome</keyword>
<accession>A0A8B8F5U1</accession>
<dbReference type="RefSeq" id="XP_025406078.1">
    <property type="nucleotide sequence ID" value="XM_025550293.1"/>
</dbReference>
<evidence type="ECO:0000313" key="2">
    <source>
        <dbReference type="RefSeq" id="XP_025406078.1"/>
    </source>
</evidence>
<proteinExistence type="predicted"/>